<dbReference type="GO" id="GO:0006751">
    <property type="term" value="P:glutathione catabolic process"/>
    <property type="evidence" value="ECO:0007669"/>
    <property type="project" value="InterPro"/>
</dbReference>
<dbReference type="AlphaFoldDB" id="A0A9N9DIR6"/>
<dbReference type="GO" id="GO:0005737">
    <property type="term" value="C:cytoplasm"/>
    <property type="evidence" value="ECO:0007669"/>
    <property type="project" value="TreeGrafter"/>
</dbReference>
<protein>
    <recommendedName>
        <fullName evidence="1">glutathione-specific gamma-glutamylcyclotransferase</fullName>
        <ecNumber evidence="1">4.3.2.7</ecNumber>
    </recommendedName>
</protein>
<accession>A0A9N9DIR6</accession>
<dbReference type="PANTHER" id="PTHR12192:SF2">
    <property type="entry name" value="GLUTATHIONE-SPECIFIC GAMMA-GLUTAMYLCYCLOTRANSFERASE 2"/>
    <property type="match status" value="1"/>
</dbReference>
<evidence type="ECO:0000256" key="2">
    <source>
        <dbReference type="ARBA" id="ARBA00023239"/>
    </source>
</evidence>
<dbReference type="Pfam" id="PF04752">
    <property type="entry name" value="ChaC"/>
    <property type="match status" value="2"/>
</dbReference>
<proteinExistence type="predicted"/>
<sequence length="256" mass="29333">MSELLTVGNAVFVKDRSEYTQVERYQLQTQHCVQLQQPRTQPSESQEYWVFGYGSLIWKPPIAWEKRLANLIALVVSSIHTVWASVDNVLSTESPDIYGDTVDHRGTIEKPGRVVTLIPHSEWKLLNDYHEHREDDVTWGVAYKIPSHCAKEVKDYLDRRESGYAIKLLDVYQKGKTPPVIKQAVVYIATTANDDYCGPAPIEDITRQIFTSREYALNLAKALRDIAPDAFDHHLYDLEKKLLELEASRSNDRADC</sequence>
<dbReference type="Gene3D" id="3.10.490.10">
    <property type="entry name" value="Gamma-glutamyl cyclotransferase-like"/>
    <property type="match status" value="1"/>
</dbReference>
<keyword evidence="4" id="KW-1185">Reference proteome</keyword>
<evidence type="ECO:0000256" key="1">
    <source>
        <dbReference type="ARBA" id="ARBA00012344"/>
    </source>
</evidence>
<name>A0A9N9DIR6_9GLOM</name>
<dbReference type="EMBL" id="CAJVPJ010003239">
    <property type="protein sequence ID" value="CAG8637239.1"/>
    <property type="molecule type" value="Genomic_DNA"/>
</dbReference>
<comment type="caution">
    <text evidence="3">The sequence shown here is derived from an EMBL/GenBank/DDBJ whole genome shotgun (WGS) entry which is preliminary data.</text>
</comment>
<dbReference type="GO" id="GO:0061928">
    <property type="term" value="F:glutathione specific gamma-glutamylcyclotransferase activity"/>
    <property type="evidence" value="ECO:0007669"/>
    <property type="project" value="UniProtKB-EC"/>
</dbReference>
<keyword evidence="2" id="KW-0456">Lyase</keyword>
<evidence type="ECO:0000313" key="3">
    <source>
        <dbReference type="EMBL" id="CAG8637239.1"/>
    </source>
</evidence>
<organism evidence="3 4">
    <name type="scientific">Paraglomus occultum</name>
    <dbReference type="NCBI Taxonomy" id="144539"/>
    <lineage>
        <taxon>Eukaryota</taxon>
        <taxon>Fungi</taxon>
        <taxon>Fungi incertae sedis</taxon>
        <taxon>Mucoromycota</taxon>
        <taxon>Glomeromycotina</taxon>
        <taxon>Glomeromycetes</taxon>
        <taxon>Paraglomerales</taxon>
        <taxon>Paraglomeraceae</taxon>
        <taxon>Paraglomus</taxon>
    </lineage>
</organism>
<evidence type="ECO:0000313" key="4">
    <source>
        <dbReference type="Proteomes" id="UP000789572"/>
    </source>
</evidence>
<dbReference type="Proteomes" id="UP000789572">
    <property type="component" value="Unassembled WGS sequence"/>
</dbReference>
<dbReference type="OrthoDB" id="1933483at2759"/>
<gene>
    <name evidence="3" type="ORF">POCULU_LOCUS9226</name>
</gene>
<reference evidence="3" key="1">
    <citation type="submission" date="2021-06" db="EMBL/GenBank/DDBJ databases">
        <authorList>
            <person name="Kallberg Y."/>
            <person name="Tangrot J."/>
            <person name="Rosling A."/>
        </authorList>
    </citation>
    <scope>NUCLEOTIDE SEQUENCE</scope>
    <source>
        <strain evidence="3">IA702</strain>
    </source>
</reference>
<dbReference type="CDD" id="cd06661">
    <property type="entry name" value="GGCT_like"/>
    <property type="match status" value="1"/>
</dbReference>
<dbReference type="InterPro" id="IPR006840">
    <property type="entry name" value="ChaC"/>
</dbReference>
<dbReference type="EC" id="4.3.2.7" evidence="1"/>
<dbReference type="InterPro" id="IPR013024">
    <property type="entry name" value="GGCT-like"/>
</dbReference>
<dbReference type="PANTHER" id="PTHR12192">
    <property type="entry name" value="CATION TRANSPORT PROTEIN CHAC-RELATED"/>
    <property type="match status" value="1"/>
</dbReference>